<evidence type="ECO:0000313" key="2">
    <source>
        <dbReference type="EMBL" id="KAL0531477.1"/>
    </source>
</evidence>
<dbReference type="Proteomes" id="UP001501274">
    <property type="component" value="Unassembled WGS sequence"/>
</dbReference>
<dbReference type="InterPro" id="IPR009944">
    <property type="entry name" value="Amastin"/>
</dbReference>
<reference evidence="2 3" key="1">
    <citation type="submission" date="2024-02" db="EMBL/GenBank/DDBJ databases">
        <title>FIRST GENOME SEQUENCES OF Leishmania (Viannia) shawi, Leishmania (Viannia) lindenbergi AND Leishmania (Viannia) utingensis.</title>
        <authorList>
            <person name="Resadore F."/>
            <person name="Custodio M.G.F."/>
            <person name="Boite M.C."/>
            <person name="Cupolillo E."/>
            <person name="Ferreira G.E.M."/>
        </authorList>
    </citation>
    <scope>NUCLEOTIDE SEQUENCE [LARGE SCALE GENOMIC DNA]</scope>
    <source>
        <strain evidence="2 3">MDAS/BR/1979/M5533</strain>
    </source>
</reference>
<proteinExistence type="predicted"/>
<feature type="transmembrane region" description="Helical" evidence="1">
    <location>
        <begin position="149"/>
        <end position="174"/>
    </location>
</feature>
<protein>
    <submittedName>
        <fullName evidence="2">Amastin surface glycoprotein</fullName>
    </submittedName>
</protein>
<evidence type="ECO:0000313" key="3">
    <source>
        <dbReference type="Proteomes" id="UP001501274"/>
    </source>
</evidence>
<keyword evidence="1" id="KW-0812">Transmembrane</keyword>
<accession>A0AAW3C9Q8</accession>
<gene>
    <name evidence="2" type="ORF">Q4I28_000459</name>
</gene>
<feature type="transmembrane region" description="Helical" evidence="1">
    <location>
        <begin position="109"/>
        <end position="129"/>
    </location>
</feature>
<dbReference type="EMBL" id="JBAMZN010000001">
    <property type="protein sequence ID" value="KAL0531477.1"/>
    <property type="molecule type" value="Genomic_DNA"/>
</dbReference>
<sequence>MALSIGLLIYAVVQFVAFLLVLVATPIDMFRIRGDTKVIPGQCTTLWGSKLNCGSTGYTMNSDMQWASCPARRDRFRAAQAFTVISIFVYGAAFVLGVIMLLCNRSFRWVCLTLNAVGAVTVFIVWVAMAVTYNRVEVTTCLDLRNADIYGAGFVLLLLAWVLDIANIAVLLLLCREGDSGESGNATGNKAQA</sequence>
<keyword evidence="1" id="KW-1133">Transmembrane helix</keyword>
<feature type="transmembrane region" description="Helical" evidence="1">
    <location>
        <begin position="81"/>
        <end position="102"/>
    </location>
</feature>
<name>A0AAW3C9Q8_9TRYP</name>
<dbReference type="PANTHER" id="PTHR33297:SF4">
    <property type="entry name" value="AMASTIN"/>
    <property type="match status" value="1"/>
</dbReference>
<dbReference type="AlphaFoldDB" id="A0AAW3C9Q8"/>
<keyword evidence="3" id="KW-1185">Reference proteome</keyword>
<keyword evidence="1" id="KW-0472">Membrane</keyword>
<organism evidence="2 3">
    <name type="scientific">Leishmania naiffi</name>
    <dbReference type="NCBI Taxonomy" id="5678"/>
    <lineage>
        <taxon>Eukaryota</taxon>
        <taxon>Discoba</taxon>
        <taxon>Euglenozoa</taxon>
        <taxon>Kinetoplastea</taxon>
        <taxon>Metakinetoplastina</taxon>
        <taxon>Trypanosomatida</taxon>
        <taxon>Trypanosomatidae</taxon>
        <taxon>Leishmaniinae</taxon>
        <taxon>Leishmania</taxon>
        <taxon>Leishmania naiffi species complex</taxon>
    </lineage>
</organism>
<comment type="caution">
    <text evidence="2">The sequence shown here is derived from an EMBL/GenBank/DDBJ whole genome shotgun (WGS) entry which is preliminary data.</text>
</comment>
<evidence type="ECO:0000256" key="1">
    <source>
        <dbReference type="SAM" id="Phobius"/>
    </source>
</evidence>
<dbReference type="Pfam" id="PF07344">
    <property type="entry name" value="Amastin"/>
    <property type="match status" value="1"/>
</dbReference>
<dbReference type="PANTHER" id="PTHR33297">
    <property type="entry name" value="AMASTIN-LIKE SURFACE PROTEIN-LIKE PROTEIN-RELATED"/>
    <property type="match status" value="1"/>
</dbReference>
<feature type="transmembrane region" description="Helical" evidence="1">
    <location>
        <begin position="7"/>
        <end position="27"/>
    </location>
</feature>